<feature type="compositionally biased region" description="Polar residues" evidence="3">
    <location>
        <begin position="189"/>
        <end position="201"/>
    </location>
</feature>
<dbReference type="CDD" id="cd07323">
    <property type="entry name" value="LAM"/>
    <property type="match status" value="1"/>
</dbReference>
<feature type="domain" description="HTH La-type RNA-binding" evidence="4">
    <location>
        <begin position="549"/>
        <end position="644"/>
    </location>
</feature>
<keyword evidence="6" id="KW-1185">Reference proteome</keyword>
<gene>
    <name evidence="5" type="ORF">AMS68_007993</name>
</gene>
<feature type="region of interest" description="Disordered" evidence="3">
    <location>
        <begin position="729"/>
        <end position="765"/>
    </location>
</feature>
<feature type="compositionally biased region" description="Polar residues" evidence="3">
    <location>
        <begin position="746"/>
        <end position="761"/>
    </location>
</feature>
<evidence type="ECO:0000259" key="4">
    <source>
        <dbReference type="PROSITE" id="PS50961"/>
    </source>
</evidence>
<dbReference type="Gene3D" id="1.10.10.10">
    <property type="entry name" value="Winged helix-like DNA-binding domain superfamily/Winged helix DNA-binding domain"/>
    <property type="match status" value="1"/>
</dbReference>
<dbReference type="InterPro" id="IPR036388">
    <property type="entry name" value="WH-like_DNA-bd_sf"/>
</dbReference>
<feature type="compositionally biased region" description="Polar residues" evidence="3">
    <location>
        <begin position="143"/>
        <end position="164"/>
    </location>
</feature>
<evidence type="ECO:0000256" key="3">
    <source>
        <dbReference type="SAM" id="MobiDB-lite"/>
    </source>
</evidence>
<dbReference type="EMBL" id="CP051143">
    <property type="protein sequence ID" value="QIX02476.1"/>
    <property type="molecule type" value="Genomic_DNA"/>
</dbReference>
<evidence type="ECO:0000256" key="1">
    <source>
        <dbReference type="ARBA" id="ARBA00022884"/>
    </source>
</evidence>
<feature type="compositionally biased region" description="Basic and acidic residues" evidence="3">
    <location>
        <begin position="390"/>
        <end position="401"/>
    </location>
</feature>
<feature type="compositionally biased region" description="Low complexity" evidence="3">
    <location>
        <begin position="82"/>
        <end position="97"/>
    </location>
</feature>
<feature type="compositionally biased region" description="Basic and acidic residues" evidence="3">
    <location>
        <begin position="351"/>
        <end position="368"/>
    </location>
</feature>
<name>A0A6H0Y659_9PEZI</name>
<feature type="region of interest" description="Disordered" evidence="3">
    <location>
        <begin position="1"/>
        <end position="456"/>
    </location>
</feature>
<dbReference type="PROSITE" id="PS50961">
    <property type="entry name" value="HTH_LA"/>
    <property type="match status" value="1"/>
</dbReference>
<dbReference type="InterPro" id="IPR006607">
    <property type="entry name" value="DM15"/>
</dbReference>
<feature type="compositionally biased region" description="Polar residues" evidence="3">
    <location>
        <begin position="413"/>
        <end position="423"/>
    </location>
</feature>
<dbReference type="OrthoDB" id="340227at2759"/>
<dbReference type="Proteomes" id="UP000503462">
    <property type="component" value="Chromosome 5"/>
</dbReference>
<dbReference type="Pfam" id="PF21071">
    <property type="entry name" value="LARP1_HEAT"/>
    <property type="match status" value="1"/>
</dbReference>
<feature type="compositionally biased region" description="Basic and acidic residues" evidence="3">
    <location>
        <begin position="253"/>
        <end position="283"/>
    </location>
</feature>
<dbReference type="SUPFAM" id="SSF46785">
    <property type="entry name" value="Winged helix' DNA-binding domain"/>
    <property type="match status" value="1"/>
</dbReference>
<feature type="compositionally biased region" description="Low complexity" evidence="3">
    <location>
        <begin position="104"/>
        <end position="115"/>
    </location>
</feature>
<accession>A0A6H0Y659</accession>
<dbReference type="Pfam" id="PF05383">
    <property type="entry name" value="La"/>
    <property type="match status" value="1"/>
</dbReference>
<organism evidence="5 6">
    <name type="scientific">Peltaster fructicola</name>
    <dbReference type="NCBI Taxonomy" id="286661"/>
    <lineage>
        <taxon>Eukaryota</taxon>
        <taxon>Fungi</taxon>
        <taxon>Dikarya</taxon>
        <taxon>Ascomycota</taxon>
        <taxon>Pezizomycotina</taxon>
        <taxon>Dothideomycetes</taxon>
        <taxon>Dothideomycetes incertae sedis</taxon>
        <taxon>Peltaster</taxon>
    </lineage>
</organism>
<dbReference type="AlphaFoldDB" id="A0A6H0Y659"/>
<feature type="compositionally biased region" description="Polar residues" evidence="3">
    <location>
        <begin position="117"/>
        <end position="126"/>
    </location>
</feature>
<dbReference type="GO" id="GO:0048255">
    <property type="term" value="P:mRNA stabilization"/>
    <property type="evidence" value="ECO:0007669"/>
    <property type="project" value="InterPro"/>
</dbReference>
<feature type="compositionally biased region" description="Basic and acidic residues" evidence="3">
    <location>
        <begin position="71"/>
        <end position="81"/>
    </location>
</feature>
<reference evidence="5 6" key="1">
    <citation type="journal article" date="2016" name="Sci. Rep.">
        <title>Peltaster fructicola genome reveals evolution from an invasive phytopathogen to an ectophytic parasite.</title>
        <authorList>
            <person name="Xu C."/>
            <person name="Chen H."/>
            <person name="Gleason M.L."/>
            <person name="Xu J.R."/>
            <person name="Liu H."/>
            <person name="Zhang R."/>
            <person name="Sun G."/>
        </authorList>
    </citation>
    <scope>NUCLEOTIDE SEQUENCE [LARGE SCALE GENOMIC DNA]</scope>
    <source>
        <strain evidence="5 6">LNHT1506</strain>
    </source>
</reference>
<sequence>MASTTAAGPGGFSYAQAARGKQQSTASAAAAAAAPADMTPTKDWAEELEATTGSKVQESIEESQDTVKSSITDRIKVESKHPSSSSGVSSPDVAASATSHDDVSSSTQNGSSLSSWEAKSQSSDTVVPTEPAWIAERKERQSTQKSDTPSNSANTTTVPEQKTTMLHEAPLPTVNPWAKRAEEAKAKTPSHSASKPMTTAPSVAPPVSRAEPVNPRSLDAPQSRPNKHQSKSSIVQPPPVKDEVSWPTPETSQEERKSSTSHAQHEEKADDDSAGKPRKKQEWKPVAVVPNIIWETPGVRERTTRPAPNGDRAPRGGAGARGRGGSRGAANAAHGDRSTNDATPSSGTRSSRGDDFARSDEKKPRKSEVVSTETNGDSPAVGSKPQADATHIESKTPDHQEGTAIATGLNGMDGTNSTRSQIPEFTPAAESRKDSKEQWVSSRGARRGRGRGGRGDLINGHAYAYTNGHPGDFASQFAPPFATRGGHQGPYNGYGRAGARVNGARTHSHPEIHRYATPYMQHPQYAMPMFSPGFADFNGFMAPTPDPAQAERMAVVGAVIEQVDYYFSVNNLRTDNFLRKNMDSQGFVFLEVIAAFPRMQHITTDIEVLKDACITSATVDIYAGDDNKLRLRRANDWQEYILPSEDRLDAARNDGPQRVDALSHPPPFAPPHLRQYGSVPHIMAPPPQGRGNYDYAYSLGMQMSPHTMSPHGMSPHAMFIPEFANGVHVNGQQNGVDEVRGRDPRSSAQNDTTASRSTATTEDADVFPDDKIAQLTVCVMMSKDKDAVPQYNLASRTFSNGSIDTKVVQKEIVKAEEASTEEKATTEKPASEASAAQDFSVFWIKDNDKPVESLPSNLTPEPYFQLHGKAIEQRNHAASGTCPYDLDVLYQFWSHFLIRNFNNSMYSEFVHLAHDDAAQRLSTVGQDNLVKFYDEAIKSTNSIPLRVAQDYAAFAHTESKKENSNVFESMHRTWRDGALNLRNRKRVSDLLDSEVKHLLEG</sequence>
<proteinExistence type="predicted"/>
<evidence type="ECO:0000313" key="6">
    <source>
        <dbReference type="Proteomes" id="UP000503462"/>
    </source>
</evidence>
<evidence type="ECO:0000313" key="5">
    <source>
        <dbReference type="EMBL" id="QIX02476.1"/>
    </source>
</evidence>
<dbReference type="SMART" id="SM00715">
    <property type="entry name" value="LA"/>
    <property type="match status" value="1"/>
</dbReference>
<evidence type="ECO:0000256" key="2">
    <source>
        <dbReference type="PROSITE-ProRule" id="PRU00332"/>
    </source>
</evidence>
<dbReference type="InterPro" id="IPR006630">
    <property type="entry name" value="La_HTH"/>
</dbReference>
<feature type="compositionally biased region" description="Low complexity" evidence="3">
    <location>
        <begin position="26"/>
        <end position="36"/>
    </location>
</feature>
<dbReference type="InterPro" id="IPR036390">
    <property type="entry name" value="WH_DNA-bd_sf"/>
</dbReference>
<feature type="compositionally biased region" description="Polar residues" evidence="3">
    <location>
        <begin position="340"/>
        <end position="350"/>
    </location>
</feature>
<protein>
    <recommendedName>
        <fullName evidence="4">HTH La-type RNA-binding domain-containing protein</fullName>
    </recommendedName>
</protein>
<dbReference type="GO" id="GO:0000339">
    <property type="term" value="F:RNA cap binding"/>
    <property type="evidence" value="ECO:0007669"/>
    <property type="project" value="InterPro"/>
</dbReference>
<feature type="compositionally biased region" description="Gly residues" evidence="3">
    <location>
        <begin position="316"/>
        <end position="327"/>
    </location>
</feature>
<keyword evidence="1 2" id="KW-0694">RNA-binding</keyword>